<dbReference type="EMBL" id="PQGE01000008">
    <property type="protein sequence ID" value="POP44941.1"/>
    <property type="molecule type" value="Genomic_DNA"/>
</dbReference>
<evidence type="ECO:0000313" key="1">
    <source>
        <dbReference type="EMBL" id="POP44941.1"/>
    </source>
</evidence>
<accession>A0A2P5GP48</accession>
<evidence type="ECO:0000313" key="4">
    <source>
        <dbReference type="Proteomes" id="UP000247005"/>
    </source>
</evidence>
<dbReference type="RefSeq" id="WP_103676087.1">
    <property type="nucleotide sequence ID" value="NZ_PQGD01000010.1"/>
</dbReference>
<evidence type="ECO:0000313" key="3">
    <source>
        <dbReference type="Proteomes" id="UP000237073"/>
    </source>
</evidence>
<dbReference type="AlphaFoldDB" id="A0A2P5GP48"/>
<organism evidence="2 4">
    <name type="scientific">Superficieibacter electus</name>
    <dbReference type="NCBI Taxonomy" id="2022662"/>
    <lineage>
        <taxon>Bacteria</taxon>
        <taxon>Pseudomonadati</taxon>
        <taxon>Pseudomonadota</taxon>
        <taxon>Gammaproteobacteria</taxon>
        <taxon>Enterobacterales</taxon>
        <taxon>Enterobacteriaceae</taxon>
        <taxon>Superficieibacter</taxon>
    </lineage>
</organism>
<proteinExistence type="predicted"/>
<gene>
    <name evidence="2" type="ORF">CHU32_13745</name>
    <name evidence="1" type="ORF">CHU33_10820</name>
</gene>
<dbReference type="EMBL" id="PQGD01000010">
    <property type="protein sequence ID" value="POP48328.1"/>
    <property type="molecule type" value="Genomic_DNA"/>
</dbReference>
<dbReference type="Proteomes" id="UP000237073">
    <property type="component" value="Unassembled WGS sequence"/>
</dbReference>
<dbReference type="Proteomes" id="UP000247005">
    <property type="component" value="Unassembled WGS sequence"/>
</dbReference>
<keyword evidence="3" id="KW-1185">Reference proteome</keyword>
<evidence type="ECO:0000313" key="2">
    <source>
        <dbReference type="EMBL" id="POP48328.1"/>
    </source>
</evidence>
<comment type="caution">
    <text evidence="2">The sequence shown here is derived from an EMBL/GenBank/DDBJ whole genome shotgun (WGS) entry which is preliminary data.</text>
</comment>
<name>A0A2P5GP48_9ENTR</name>
<protein>
    <submittedName>
        <fullName evidence="2">Uncharacterized protein</fullName>
    </submittedName>
</protein>
<sequence length="94" mass="10962">MIIKNEVIAFYASEMKHIESEYKSGKNVNLILASVIEISVSVGEQIQSIPYDQREDTWIALLRLVTPRWWQTDPVWREVLTVSEKLLNRSRLST</sequence>
<reference evidence="3 4" key="1">
    <citation type="submission" date="2018-01" db="EMBL/GenBank/DDBJ databases">
        <title>Superficieibacter electus gen. nov., sp. nov., an extended-spectrum beta-lactamase possessing member of the Enterobacteriaceae family, isolated from intensive care unit surfaces.</title>
        <authorList>
            <person name="Potter R.F."/>
            <person name="D'Souza A.W."/>
        </authorList>
    </citation>
    <scope>NUCLEOTIDE SEQUENCE [LARGE SCALE GENOMIC DNA]</scope>
    <source>
        <strain evidence="2 4">BP-1</strain>
        <strain evidence="1 3">BP-2</strain>
    </source>
</reference>